<dbReference type="Proteomes" id="UP000305848">
    <property type="component" value="Unassembled WGS sequence"/>
</dbReference>
<dbReference type="EMBL" id="SZQL01000013">
    <property type="protein sequence ID" value="TKK67036.1"/>
    <property type="molecule type" value="Genomic_DNA"/>
</dbReference>
<name>A0A4U3L0N5_9BACT</name>
<keyword evidence="2" id="KW-1185">Reference proteome</keyword>
<protein>
    <submittedName>
        <fullName evidence="1">Uncharacterized protein</fullName>
    </submittedName>
</protein>
<dbReference type="AlphaFoldDB" id="A0A4U3L0N5"/>
<evidence type="ECO:0000313" key="2">
    <source>
        <dbReference type="Proteomes" id="UP000305848"/>
    </source>
</evidence>
<accession>A0A4U3L0N5</accession>
<sequence>MNAAVSKEGIKKDLIAMKENGIGGAYLMPISGAPDSPFIQTPVVQLTPLWWDMIRYTFQVADSLHFKLAMHDCDGFALAGGPWITPEKSMQKVVWTKTIIDGGKMYDSILAQPETRKNYYKDIAVFAYPAKAYNGVSTYTMQPTVTTNVADADASVLEISLILTTPFRYKLTTAFRSKLTR</sequence>
<proteinExistence type="predicted"/>
<gene>
    <name evidence="1" type="ORF">FC093_16165</name>
</gene>
<comment type="caution">
    <text evidence="1">The sequence shown here is derived from an EMBL/GenBank/DDBJ whole genome shotgun (WGS) entry which is preliminary data.</text>
</comment>
<reference evidence="1 2" key="1">
    <citation type="submission" date="2019-05" db="EMBL/GenBank/DDBJ databases">
        <title>Panacibacter sp. strain 17mud1-8 Genome sequencing and assembly.</title>
        <authorList>
            <person name="Chhetri G."/>
        </authorList>
    </citation>
    <scope>NUCLEOTIDE SEQUENCE [LARGE SCALE GENOMIC DNA]</scope>
    <source>
        <strain evidence="1 2">17mud1-8</strain>
    </source>
</reference>
<evidence type="ECO:0000313" key="1">
    <source>
        <dbReference type="EMBL" id="TKK67036.1"/>
    </source>
</evidence>
<dbReference type="Pfam" id="PF17132">
    <property type="entry name" value="Glyco_hydro_106"/>
    <property type="match status" value="1"/>
</dbReference>
<dbReference type="OrthoDB" id="9761519at2"/>
<organism evidence="1 2">
    <name type="scientific">Ilyomonas limi</name>
    <dbReference type="NCBI Taxonomy" id="2575867"/>
    <lineage>
        <taxon>Bacteria</taxon>
        <taxon>Pseudomonadati</taxon>
        <taxon>Bacteroidota</taxon>
        <taxon>Chitinophagia</taxon>
        <taxon>Chitinophagales</taxon>
        <taxon>Chitinophagaceae</taxon>
        <taxon>Ilyomonas</taxon>
    </lineage>
</organism>